<evidence type="ECO:0000313" key="4">
    <source>
        <dbReference type="WBParaSite" id="Gr19_v10_g5470.t1"/>
    </source>
</evidence>
<feature type="chain" id="PRO_5037540614" evidence="2">
    <location>
        <begin position="20"/>
        <end position="302"/>
    </location>
</feature>
<dbReference type="WBParaSite" id="Gr19_v10_g5470.t1">
    <property type="protein sequence ID" value="Gr19_v10_g5470.t1"/>
    <property type="gene ID" value="Gr19_v10_g5470"/>
</dbReference>
<evidence type="ECO:0000256" key="2">
    <source>
        <dbReference type="SAM" id="SignalP"/>
    </source>
</evidence>
<keyword evidence="1" id="KW-0472">Membrane</keyword>
<keyword evidence="2" id="KW-0732">Signal</keyword>
<proteinExistence type="predicted"/>
<organism evidence="3 4">
    <name type="scientific">Globodera rostochiensis</name>
    <name type="common">Golden nematode worm</name>
    <name type="synonym">Heterodera rostochiensis</name>
    <dbReference type="NCBI Taxonomy" id="31243"/>
    <lineage>
        <taxon>Eukaryota</taxon>
        <taxon>Metazoa</taxon>
        <taxon>Ecdysozoa</taxon>
        <taxon>Nematoda</taxon>
        <taxon>Chromadorea</taxon>
        <taxon>Rhabditida</taxon>
        <taxon>Tylenchina</taxon>
        <taxon>Tylenchomorpha</taxon>
        <taxon>Tylenchoidea</taxon>
        <taxon>Heteroderidae</taxon>
        <taxon>Heteroderinae</taxon>
        <taxon>Globodera</taxon>
    </lineage>
</organism>
<name>A0A914I0G9_GLORO</name>
<feature type="signal peptide" evidence="2">
    <location>
        <begin position="1"/>
        <end position="19"/>
    </location>
</feature>
<reference evidence="4" key="1">
    <citation type="submission" date="2022-11" db="UniProtKB">
        <authorList>
            <consortium name="WormBaseParasite"/>
        </authorList>
    </citation>
    <scope>IDENTIFICATION</scope>
</reference>
<dbReference type="AlphaFoldDB" id="A0A914I0G9"/>
<evidence type="ECO:0000313" key="3">
    <source>
        <dbReference type="Proteomes" id="UP000887572"/>
    </source>
</evidence>
<keyword evidence="1" id="KW-1133">Transmembrane helix</keyword>
<accession>A0A914I0G9</accession>
<keyword evidence="3" id="KW-1185">Reference proteome</keyword>
<dbReference type="Proteomes" id="UP000887572">
    <property type="component" value="Unplaced"/>
</dbReference>
<evidence type="ECO:0000256" key="1">
    <source>
        <dbReference type="SAM" id="Phobius"/>
    </source>
</evidence>
<keyword evidence="1" id="KW-0812">Transmembrane</keyword>
<feature type="transmembrane region" description="Helical" evidence="1">
    <location>
        <begin position="271"/>
        <end position="296"/>
    </location>
</feature>
<sequence length="302" mass="34870">MNCKNFTFFICAIVQFLRAKEVQSNSFDQLQDQKSPESWHYLLQQNGLDGQQLKQMARDMDEDEALIDELSEEANYQPPPPSPAHPTFEKTYSMQFITPSVELEVNDQNKIQKLEGQSGVLAKVYRSLKLGKFYSLVRKYGIIAKSVQELAKSFGMLKHLMKKGTIERKIVDKIDNSIKSMAKQRKISVGKIEKFNPKMELREIVKNAAIVWSETARNKNYASKGQENVQKIVELWQIIQKNAEFSNYFDENESKKTKNQSQKRRAKRDPITAAMIILIVAFFVFLSIMLATIWLGEQWGDN</sequence>
<protein>
    <submittedName>
        <fullName evidence="4">Transmembrane protein</fullName>
    </submittedName>
</protein>